<dbReference type="CDD" id="cd00118">
    <property type="entry name" value="LysM"/>
    <property type="match status" value="3"/>
</dbReference>
<dbReference type="EMBL" id="BFAG01000003">
    <property type="protein sequence ID" value="GBF05098.1"/>
    <property type="molecule type" value="Genomic_DNA"/>
</dbReference>
<dbReference type="Gene3D" id="3.10.350.10">
    <property type="entry name" value="LysM domain"/>
    <property type="match status" value="3"/>
</dbReference>
<dbReference type="Pfam" id="PF09992">
    <property type="entry name" value="NAGPA"/>
    <property type="match status" value="1"/>
</dbReference>
<dbReference type="OrthoDB" id="60771at2"/>
<accession>A0A2I9DG58</accession>
<dbReference type="InterPro" id="IPR036779">
    <property type="entry name" value="LysM_dom_sf"/>
</dbReference>
<keyword evidence="5" id="KW-1185">Reference proteome</keyword>
<evidence type="ECO:0000259" key="3">
    <source>
        <dbReference type="PROSITE" id="PS51782"/>
    </source>
</evidence>
<feature type="domain" description="LysM" evidence="3">
    <location>
        <begin position="162"/>
        <end position="207"/>
    </location>
</feature>
<gene>
    <name evidence="4" type="ORF">DAERI_030264</name>
</gene>
<name>A0A2I9DG58_9DEIO</name>
<organism evidence="4 5">
    <name type="scientific">Deinococcus aerius</name>
    <dbReference type="NCBI Taxonomy" id="200253"/>
    <lineage>
        <taxon>Bacteria</taxon>
        <taxon>Thermotogati</taxon>
        <taxon>Deinococcota</taxon>
        <taxon>Deinococci</taxon>
        <taxon>Deinococcales</taxon>
        <taxon>Deinococcaceae</taxon>
        <taxon>Deinococcus</taxon>
    </lineage>
</organism>
<feature type="domain" description="LysM" evidence="3">
    <location>
        <begin position="34"/>
        <end position="77"/>
    </location>
</feature>
<dbReference type="SMART" id="SM00257">
    <property type="entry name" value="LysM"/>
    <property type="match status" value="3"/>
</dbReference>
<dbReference type="Proteomes" id="UP000236569">
    <property type="component" value="Unassembled WGS sequence"/>
</dbReference>
<feature type="chain" id="PRO_5014460689" evidence="2">
    <location>
        <begin position="32"/>
        <end position="453"/>
    </location>
</feature>
<keyword evidence="2" id="KW-0732">Signal</keyword>
<dbReference type="InterPro" id="IPR018711">
    <property type="entry name" value="NAGPA"/>
</dbReference>
<evidence type="ECO:0000313" key="4">
    <source>
        <dbReference type="EMBL" id="GBF05098.1"/>
    </source>
</evidence>
<dbReference type="GO" id="GO:0008932">
    <property type="term" value="F:lytic endotransglycosylase activity"/>
    <property type="evidence" value="ECO:0007669"/>
    <property type="project" value="TreeGrafter"/>
</dbReference>
<dbReference type="PROSITE" id="PS51782">
    <property type="entry name" value="LYSM"/>
    <property type="match status" value="3"/>
</dbReference>
<reference evidence="5" key="1">
    <citation type="submission" date="2018-01" db="EMBL/GenBank/DDBJ databases">
        <title>Draft Genome Sequence of the Radioresistant Bacterium Deinococcus aerius TR0125, Isolated from the Higher Atmosphere above Japan.</title>
        <authorList>
            <person name="Satoh K."/>
            <person name="Arai H."/>
            <person name="Sanzen T."/>
            <person name="Kawaguchi Y."/>
            <person name="Hayashi H."/>
            <person name="Yokobori S."/>
            <person name="Yamagishi A."/>
            <person name="Oono Y."/>
            <person name="Narumi I."/>
        </authorList>
    </citation>
    <scope>NUCLEOTIDE SEQUENCE [LARGE SCALE GENOMIC DNA]</scope>
    <source>
        <strain evidence="5">TR0125</strain>
    </source>
</reference>
<dbReference type="PANTHER" id="PTHR33734:SF22">
    <property type="entry name" value="MEMBRANE-BOUND LYTIC MUREIN TRANSGLYCOSYLASE D"/>
    <property type="match status" value="1"/>
</dbReference>
<evidence type="ECO:0000313" key="5">
    <source>
        <dbReference type="Proteomes" id="UP000236569"/>
    </source>
</evidence>
<dbReference type="RefSeq" id="WP_103128539.1">
    <property type="nucleotide sequence ID" value="NZ_BFAG01000003.1"/>
</dbReference>
<dbReference type="InterPro" id="IPR018392">
    <property type="entry name" value="LysM"/>
</dbReference>
<dbReference type="AlphaFoldDB" id="A0A2I9DG58"/>
<comment type="caution">
    <text evidence="4">The sequence shown here is derived from an EMBL/GenBank/DDBJ whole genome shotgun (WGS) entry which is preliminary data.</text>
</comment>
<feature type="signal peptide" evidence="2">
    <location>
        <begin position="1"/>
        <end position="31"/>
    </location>
</feature>
<dbReference type="SUPFAM" id="SSF54106">
    <property type="entry name" value="LysM domain"/>
    <property type="match status" value="3"/>
</dbReference>
<proteinExistence type="predicted"/>
<evidence type="ECO:0000256" key="2">
    <source>
        <dbReference type="SAM" id="SignalP"/>
    </source>
</evidence>
<protein>
    <submittedName>
        <fullName evidence="4">Peptidoglycan-binding LysM</fullName>
    </submittedName>
</protein>
<evidence type="ECO:0000256" key="1">
    <source>
        <dbReference type="SAM" id="MobiDB-lite"/>
    </source>
</evidence>
<dbReference type="PANTHER" id="PTHR33734">
    <property type="entry name" value="LYSM DOMAIN-CONTAINING GPI-ANCHORED PROTEIN 2"/>
    <property type="match status" value="1"/>
</dbReference>
<dbReference type="Pfam" id="PF01476">
    <property type="entry name" value="LysM"/>
    <property type="match status" value="3"/>
</dbReference>
<feature type="domain" description="LysM" evidence="3">
    <location>
        <begin position="96"/>
        <end position="139"/>
    </location>
</feature>
<sequence length="453" mass="48691">MPHPLPRPVTLRRAALLVLLCAAFGAPGALAASGTVTVRPGDTLYGLAHRHGLSVARLRALNGLKGNTIRPGQRLRVRGTGTASPVRPPPPAPRPGTYTVRPRDTLSHVAARAGVSVAALRTANRLTGNLIRPGQRLRVPPRGTGLGKVTPRPTTEVRVIYGYVRVRPHEALTTLARRYRTTADHLARLNGLSRAGRDLYPGQRVLVPRRVPVPIPPRPLGRPLAVKKLAPLNVPVRVLRVDLRYRNVLVAPVLPRAGLGVGARVSQLARTSGARAVVNGSYFHPRSYVPAGDLVVQGRLLTWGRIPAALAITPDNRAAILTSTTALLGRPLDATWHGMETVIATGPRILKRGRVVRQYGDVFRDPALFGRAARSAVGLRGNRDLVFVTTHAKLTTTEMGKVMARLGVRDALLLDGGSSAGLAWNGGRALDSVRKVAYGIGVFTDYQGRRYAR</sequence>
<feature type="region of interest" description="Disordered" evidence="1">
    <location>
        <begin position="78"/>
        <end position="99"/>
    </location>
</feature>